<sequence length="405" mass="46356">MSNQYQQPPPPSGSGLFDHHVNRLKPLEGSLSDLFDLARRHGVQLEDVPLGLPLIRSVLRRSHPEQWELREMGLPVTPAGKVIQPGSREYFHHLVSPHRERPLCLSARDYCDHHEYEILTCAYITGAIMMQCEAVATTLDAKRWSVLQLALNDYQDPRWDGMHRALWRIWTFCRVFGSNKGREEDWQGQRAWLEGHAIHSDDGGGFGIYPGSLQSEVLDNPPESFGSGNQGGLMPEELKDMMFIWICLQWMLRARLQRDPLPEPLRRDHTQASSTLIEKTATGWKVTDTLVDSLLSLGLAATRHLLATHREHPLQVAQNLQWTSRPVILRQKRSHAFLLEACQRKLRERETKDHGSRLQKEDGYDDAVARSLRNYTFSHRNPNFMLGSQRLNHQASATQIRNPAA</sequence>
<organism evidence="1 2">
    <name type="scientific">Penicillium antarcticum</name>
    <dbReference type="NCBI Taxonomy" id="416450"/>
    <lineage>
        <taxon>Eukaryota</taxon>
        <taxon>Fungi</taxon>
        <taxon>Dikarya</taxon>
        <taxon>Ascomycota</taxon>
        <taxon>Pezizomycotina</taxon>
        <taxon>Eurotiomycetes</taxon>
        <taxon>Eurotiomycetidae</taxon>
        <taxon>Eurotiales</taxon>
        <taxon>Aspergillaceae</taxon>
        <taxon>Penicillium</taxon>
    </lineage>
</organism>
<reference evidence="2" key="1">
    <citation type="journal article" date="2017" name="Nat. Microbiol.">
        <title>Global analysis of biosynthetic gene clusters reveals vast potential of secondary metabolite production in Penicillium species.</title>
        <authorList>
            <person name="Nielsen J.C."/>
            <person name="Grijseels S."/>
            <person name="Prigent S."/>
            <person name="Ji B."/>
            <person name="Dainat J."/>
            <person name="Nielsen K.F."/>
            <person name="Frisvad J.C."/>
            <person name="Workman M."/>
            <person name="Nielsen J."/>
        </authorList>
    </citation>
    <scope>NUCLEOTIDE SEQUENCE [LARGE SCALE GENOMIC DNA]</scope>
    <source>
        <strain evidence="2">IBT 31811</strain>
    </source>
</reference>
<name>A0A1V6PQS0_9EURO</name>
<comment type="caution">
    <text evidence="1">The sequence shown here is derived from an EMBL/GenBank/DDBJ whole genome shotgun (WGS) entry which is preliminary data.</text>
</comment>
<dbReference type="Proteomes" id="UP000191672">
    <property type="component" value="Unassembled WGS sequence"/>
</dbReference>
<gene>
    <name evidence="1" type="ORF">PENANT_c056G04703</name>
</gene>
<accession>A0A1V6PQS0</accession>
<protein>
    <submittedName>
        <fullName evidence="1">Uncharacterized protein</fullName>
    </submittedName>
</protein>
<dbReference type="STRING" id="416450.A0A1V6PQS0"/>
<evidence type="ECO:0000313" key="1">
    <source>
        <dbReference type="EMBL" id="OQD79261.1"/>
    </source>
</evidence>
<dbReference type="EMBL" id="MDYN01000056">
    <property type="protein sequence ID" value="OQD79261.1"/>
    <property type="molecule type" value="Genomic_DNA"/>
</dbReference>
<proteinExistence type="predicted"/>
<keyword evidence="2" id="KW-1185">Reference proteome</keyword>
<dbReference type="AlphaFoldDB" id="A0A1V6PQS0"/>
<evidence type="ECO:0000313" key="2">
    <source>
        <dbReference type="Proteomes" id="UP000191672"/>
    </source>
</evidence>